<proteinExistence type="predicted"/>
<gene>
    <name evidence="1" type="ORF">FHS37_006748</name>
</gene>
<sequence>MVRQAGACPHTRHEVFDRKLCPGKGSTAEIAGVGERMARWRVCRSCDFWLTCIGYRQLGDQDPDGRRVLRVDGRHHMTWTQEQGRPPETGYTSRADRPYVLLEGETVRNARWLWLMGTIPDRFSEQLPDNARFLEPRQRRQGRFHAERARA</sequence>
<comment type="caution">
    <text evidence="1">The sequence shown here is derived from an EMBL/GenBank/DDBJ whole genome shotgun (WGS) entry which is preliminary data.</text>
</comment>
<organism evidence="1 2">
    <name type="scientific">Streptomyces griseomycini</name>
    <dbReference type="NCBI Taxonomy" id="66895"/>
    <lineage>
        <taxon>Bacteria</taxon>
        <taxon>Bacillati</taxon>
        <taxon>Actinomycetota</taxon>
        <taxon>Actinomycetes</taxon>
        <taxon>Kitasatosporales</taxon>
        <taxon>Streptomycetaceae</taxon>
        <taxon>Streptomyces</taxon>
    </lineage>
</organism>
<dbReference type="Proteomes" id="UP000579523">
    <property type="component" value="Unassembled WGS sequence"/>
</dbReference>
<accession>A0A7W7PWR8</accession>
<name>A0A7W7PWR8_9ACTN</name>
<dbReference type="RefSeq" id="WP_184828136.1">
    <property type="nucleotide sequence ID" value="NZ_BMTI01000028.1"/>
</dbReference>
<dbReference type="EMBL" id="JACHJI010000018">
    <property type="protein sequence ID" value="MBB4902651.1"/>
    <property type="molecule type" value="Genomic_DNA"/>
</dbReference>
<evidence type="ECO:0000313" key="1">
    <source>
        <dbReference type="EMBL" id="MBB4902651.1"/>
    </source>
</evidence>
<evidence type="ECO:0000313" key="2">
    <source>
        <dbReference type="Proteomes" id="UP000579523"/>
    </source>
</evidence>
<dbReference type="AlphaFoldDB" id="A0A7W7PWR8"/>
<reference evidence="1 2" key="1">
    <citation type="submission" date="2020-08" db="EMBL/GenBank/DDBJ databases">
        <title>Genomic Encyclopedia of Type Strains, Phase III (KMG-III): the genomes of soil and plant-associated and newly described type strains.</title>
        <authorList>
            <person name="Whitman W."/>
        </authorList>
    </citation>
    <scope>NUCLEOTIDE SEQUENCE [LARGE SCALE GENOMIC DNA]</scope>
    <source>
        <strain evidence="1 2">CECT 3273</strain>
    </source>
</reference>
<keyword evidence="2" id="KW-1185">Reference proteome</keyword>
<protein>
    <submittedName>
        <fullName evidence="1">Uncharacterized protein</fullName>
    </submittedName>
</protein>